<feature type="transmembrane region" description="Helical" evidence="1">
    <location>
        <begin position="20"/>
        <end position="44"/>
    </location>
</feature>
<organism evidence="2 3">
    <name type="scientific">Dendrobium nobile</name>
    <name type="common">Orchid</name>
    <dbReference type="NCBI Taxonomy" id="94219"/>
    <lineage>
        <taxon>Eukaryota</taxon>
        <taxon>Viridiplantae</taxon>
        <taxon>Streptophyta</taxon>
        <taxon>Embryophyta</taxon>
        <taxon>Tracheophyta</taxon>
        <taxon>Spermatophyta</taxon>
        <taxon>Magnoliopsida</taxon>
        <taxon>Liliopsida</taxon>
        <taxon>Asparagales</taxon>
        <taxon>Orchidaceae</taxon>
        <taxon>Epidendroideae</taxon>
        <taxon>Malaxideae</taxon>
        <taxon>Dendrobiinae</taxon>
        <taxon>Dendrobium</taxon>
    </lineage>
</organism>
<sequence>MLFFYLIQLINYLQLGSFPLIGPWFIPLAAFASSPICVSFPSLYPFGFFSSGAVSKMWFIPLAVPIALCYLAACWDFLFSGSVSCCLLGLLCLLVLFLVVVSWRL</sequence>
<feature type="transmembrane region" description="Helical" evidence="1">
    <location>
        <begin position="56"/>
        <end position="73"/>
    </location>
</feature>
<feature type="transmembrane region" description="Helical" evidence="1">
    <location>
        <begin position="79"/>
        <end position="103"/>
    </location>
</feature>
<dbReference type="Proteomes" id="UP000829196">
    <property type="component" value="Unassembled WGS sequence"/>
</dbReference>
<evidence type="ECO:0000313" key="2">
    <source>
        <dbReference type="EMBL" id="KAI0513725.1"/>
    </source>
</evidence>
<dbReference type="AlphaFoldDB" id="A0A8T3BKW4"/>
<keyword evidence="1" id="KW-1133">Transmembrane helix</keyword>
<evidence type="ECO:0000313" key="3">
    <source>
        <dbReference type="Proteomes" id="UP000829196"/>
    </source>
</evidence>
<keyword evidence="1" id="KW-0812">Transmembrane</keyword>
<protein>
    <submittedName>
        <fullName evidence="2">Uncharacterized protein</fullName>
    </submittedName>
</protein>
<reference evidence="2" key="1">
    <citation type="journal article" date="2022" name="Front. Genet.">
        <title>Chromosome-Scale Assembly of the Dendrobium nobile Genome Provides Insights Into the Molecular Mechanism of the Biosynthesis of the Medicinal Active Ingredient of Dendrobium.</title>
        <authorList>
            <person name="Xu Q."/>
            <person name="Niu S.-C."/>
            <person name="Li K.-L."/>
            <person name="Zheng P.-J."/>
            <person name="Zhang X.-J."/>
            <person name="Jia Y."/>
            <person name="Liu Y."/>
            <person name="Niu Y.-X."/>
            <person name="Yu L.-H."/>
            <person name="Chen D.-F."/>
            <person name="Zhang G.-Q."/>
        </authorList>
    </citation>
    <scope>NUCLEOTIDE SEQUENCE</scope>
    <source>
        <tissue evidence="2">Leaf</tissue>
    </source>
</reference>
<comment type="caution">
    <text evidence="2">The sequence shown here is derived from an EMBL/GenBank/DDBJ whole genome shotgun (WGS) entry which is preliminary data.</text>
</comment>
<name>A0A8T3BKW4_DENNO</name>
<evidence type="ECO:0000256" key="1">
    <source>
        <dbReference type="SAM" id="Phobius"/>
    </source>
</evidence>
<gene>
    <name evidence="2" type="ORF">KFK09_009755</name>
</gene>
<keyword evidence="1" id="KW-0472">Membrane</keyword>
<accession>A0A8T3BKW4</accession>
<proteinExistence type="predicted"/>
<dbReference type="EMBL" id="JAGYWB010000008">
    <property type="protein sequence ID" value="KAI0513725.1"/>
    <property type="molecule type" value="Genomic_DNA"/>
</dbReference>
<keyword evidence="3" id="KW-1185">Reference proteome</keyword>